<comment type="caution">
    <text evidence="2">The sequence shown here is derived from an EMBL/GenBank/DDBJ whole genome shotgun (WGS) entry which is preliminary data.</text>
</comment>
<organism evidence="2 3">
    <name type="scientific">Vanrija albida</name>
    <dbReference type="NCBI Taxonomy" id="181172"/>
    <lineage>
        <taxon>Eukaryota</taxon>
        <taxon>Fungi</taxon>
        <taxon>Dikarya</taxon>
        <taxon>Basidiomycota</taxon>
        <taxon>Agaricomycotina</taxon>
        <taxon>Tremellomycetes</taxon>
        <taxon>Trichosporonales</taxon>
        <taxon>Trichosporonaceae</taxon>
        <taxon>Vanrija</taxon>
    </lineage>
</organism>
<keyword evidence="3" id="KW-1185">Reference proteome</keyword>
<accession>A0ABR3Q297</accession>
<dbReference type="EMBL" id="JBBXJM010000004">
    <property type="protein sequence ID" value="KAL1408864.1"/>
    <property type="molecule type" value="Genomic_DNA"/>
</dbReference>
<evidence type="ECO:0008006" key="4">
    <source>
        <dbReference type="Google" id="ProtNLM"/>
    </source>
</evidence>
<sequence length="498" mass="53649">MSSPLGPLPSTSPSTSRSHRRRTSALSGTSGDESYYRPASVRSAHTRLAASVSGTDTLGSPVTTHLSLDGSSTPNGEYDAEVEDSEGVYVTDVDRVRAPTKSSLSKRREKTVLPQSSAGLTRRAGTPAQDGAQRSADERLGLSRIPRAAVTHAASLYPSAPRVGPSPAPSEADPGETLHTPSSSPLTGKGPAFIGLSPHTPGSASRPAPGSAGKSSRMIDALQTELESTKAQLERAKVEVRNCRREIGTLTRRSEDLRETRDRMRGEAESLNNVISRKERMIADVLSRARTAEAAVAQHTSERKDLETRTKKAVADAAAEVVDAVASRDKAESESDSLRDSVRSLRKEWGRQVTGYRDELSQLRADQRAERESVAGKSQAVLDLVEKQAEEHKNLVTLVEEVNAKHLQATQTFEIEVKSLRGELSKSVKEAESARYIARTLAAELARLRRLARQPPRPDLEAIIAAEVNAVVSGRDLLESDPDHPSIITPAPTPPKEA</sequence>
<evidence type="ECO:0000313" key="2">
    <source>
        <dbReference type="EMBL" id="KAL1408864.1"/>
    </source>
</evidence>
<reference evidence="2 3" key="1">
    <citation type="submission" date="2023-08" db="EMBL/GenBank/DDBJ databases">
        <title>Annotated Genome Sequence of Vanrija albida AlHP1.</title>
        <authorList>
            <person name="Herzog R."/>
        </authorList>
    </citation>
    <scope>NUCLEOTIDE SEQUENCE [LARGE SCALE GENOMIC DNA]</scope>
    <source>
        <strain evidence="2 3">AlHP1</strain>
    </source>
</reference>
<dbReference type="GeneID" id="95986721"/>
<feature type="region of interest" description="Disordered" evidence="1">
    <location>
        <begin position="1"/>
        <end position="224"/>
    </location>
</feature>
<dbReference type="RefSeq" id="XP_069208808.1">
    <property type="nucleotide sequence ID" value="XM_069354166.1"/>
</dbReference>
<feature type="compositionally biased region" description="Low complexity" evidence="1">
    <location>
        <begin position="1"/>
        <end position="16"/>
    </location>
</feature>
<dbReference type="Proteomes" id="UP001565368">
    <property type="component" value="Unassembled WGS sequence"/>
</dbReference>
<proteinExistence type="predicted"/>
<feature type="region of interest" description="Disordered" evidence="1">
    <location>
        <begin position="475"/>
        <end position="498"/>
    </location>
</feature>
<evidence type="ECO:0000256" key="1">
    <source>
        <dbReference type="SAM" id="MobiDB-lite"/>
    </source>
</evidence>
<feature type="compositionally biased region" description="Polar residues" evidence="1">
    <location>
        <begin position="52"/>
        <end position="75"/>
    </location>
</feature>
<protein>
    <recommendedName>
        <fullName evidence="4">SWI5-dependent HO expression protein 3</fullName>
    </recommendedName>
</protein>
<gene>
    <name evidence="2" type="ORF">Q8F55_005678</name>
</gene>
<evidence type="ECO:0000313" key="3">
    <source>
        <dbReference type="Proteomes" id="UP001565368"/>
    </source>
</evidence>
<name>A0ABR3Q297_9TREE</name>